<dbReference type="InterPro" id="IPR013615">
    <property type="entry name" value="CbbQ_C"/>
</dbReference>
<name>A0A1A9EXK4_9GAMM</name>
<dbReference type="Pfam" id="PF07728">
    <property type="entry name" value="AAA_5"/>
    <property type="match status" value="1"/>
</dbReference>
<keyword evidence="6" id="KW-1185">Reference proteome</keyword>
<evidence type="ECO:0000313" key="5">
    <source>
        <dbReference type="EMBL" id="ANG62615.1"/>
    </source>
</evidence>
<evidence type="ECO:0000256" key="2">
    <source>
        <dbReference type="ARBA" id="ARBA00022741"/>
    </source>
</evidence>
<feature type="domain" description="AAA+ ATPase" evidence="4">
    <location>
        <begin position="62"/>
        <end position="215"/>
    </location>
</feature>
<dbReference type="PANTHER" id="PTHR42759:SF1">
    <property type="entry name" value="MAGNESIUM-CHELATASE SUBUNIT CHLD"/>
    <property type="match status" value="1"/>
</dbReference>
<dbReference type="InterPro" id="IPR050764">
    <property type="entry name" value="CbbQ/NirQ/NorQ/GpvN"/>
</dbReference>
<protein>
    <submittedName>
        <fullName evidence="5">ATPase</fullName>
    </submittedName>
</protein>
<organism evidence="5 6">
    <name type="scientific">Marinobacterium aestuarii</name>
    <dbReference type="NCBI Taxonomy" id="1821621"/>
    <lineage>
        <taxon>Bacteria</taxon>
        <taxon>Pseudomonadati</taxon>
        <taxon>Pseudomonadota</taxon>
        <taxon>Gammaproteobacteria</taxon>
        <taxon>Oceanospirillales</taxon>
        <taxon>Oceanospirillaceae</taxon>
        <taxon>Marinobacterium</taxon>
    </lineage>
</organism>
<dbReference type="KEGG" id="mars:A8C75_09050"/>
<dbReference type="STRING" id="1821621.A8C75_09050"/>
<dbReference type="InterPro" id="IPR003593">
    <property type="entry name" value="AAA+_ATPase"/>
</dbReference>
<dbReference type="SMART" id="SM00382">
    <property type="entry name" value="AAA"/>
    <property type="match status" value="1"/>
</dbReference>
<gene>
    <name evidence="5" type="ORF">A8C75_09050</name>
</gene>
<reference evidence="6" key="1">
    <citation type="submission" date="2016-05" db="EMBL/GenBank/DDBJ databases">
        <authorList>
            <person name="Baek K."/>
            <person name="Yang S.-J."/>
        </authorList>
    </citation>
    <scope>NUCLEOTIDE SEQUENCE [LARGE SCALE GENOMIC DNA]</scope>
    <source>
        <strain evidence="6">ST58-10</strain>
    </source>
</reference>
<evidence type="ECO:0000256" key="3">
    <source>
        <dbReference type="ARBA" id="ARBA00022840"/>
    </source>
</evidence>
<dbReference type="RefSeq" id="WP_067381004.1">
    <property type="nucleotide sequence ID" value="NZ_CP015839.1"/>
</dbReference>
<comment type="similarity">
    <text evidence="1">Belongs to the CbbQ/NirQ/NorQ/GpvN family.</text>
</comment>
<evidence type="ECO:0000256" key="1">
    <source>
        <dbReference type="ARBA" id="ARBA00009417"/>
    </source>
</evidence>
<dbReference type="GO" id="GO:0016887">
    <property type="term" value="F:ATP hydrolysis activity"/>
    <property type="evidence" value="ECO:0007669"/>
    <property type="project" value="InterPro"/>
</dbReference>
<evidence type="ECO:0000313" key="6">
    <source>
        <dbReference type="Proteomes" id="UP000078070"/>
    </source>
</evidence>
<dbReference type="Gene3D" id="3.40.50.300">
    <property type="entry name" value="P-loop containing nucleotide triphosphate hydrolases"/>
    <property type="match status" value="1"/>
</dbReference>
<dbReference type="InterPro" id="IPR027417">
    <property type="entry name" value="P-loop_NTPase"/>
</dbReference>
<dbReference type="Pfam" id="PF08406">
    <property type="entry name" value="CbbQ_C"/>
    <property type="match status" value="1"/>
</dbReference>
<sequence>MTDTTHYLVQVNTTFNVPAPDSFVLEGYGPDSDHPNIPRRRDEYVFRKEDLRDVLAFLSNPDGDGLYISGPTGCGKTSLICQIAARLHWPVQQVTAHGRLELADLTGHHTLVNGNMAFVYGPLALAVKHGHLLVINELDLAEPAELAGLNDILEGAPLVIAQNGGEIILPHPKFRFIATGNSAGSGDQTGLYQGVLQQNLAFLDRFRLLEARYADRAIEEAILERVVPALPELFRQKMVKVANDIRRLFIGGADNGAELSITLSTRTLLRWAKLTLAFKGAPNAVEYALIRALTARAEPEQRDAIHRIAADVFGDHWEA</sequence>
<dbReference type="OrthoDB" id="9808317at2"/>
<reference evidence="5 6" key="2">
    <citation type="journal article" date="2018" name="Int. J. Syst. Evol. Microbiol.">
        <title>Marinobacterium aestuarii sp. nov., a benzene-degrading marine bacterium isolated from estuary sediment.</title>
        <authorList>
            <person name="Bae S.S."/>
            <person name="Jung J."/>
            <person name="Chung D."/>
            <person name="Baek K."/>
        </authorList>
    </citation>
    <scope>NUCLEOTIDE SEQUENCE [LARGE SCALE GENOMIC DNA]</scope>
    <source>
        <strain evidence="5 6">ST58-10</strain>
    </source>
</reference>
<dbReference type="InterPro" id="IPR011704">
    <property type="entry name" value="ATPase_dyneun-rel_AAA"/>
</dbReference>
<dbReference type="EMBL" id="CP015839">
    <property type="protein sequence ID" value="ANG62615.1"/>
    <property type="molecule type" value="Genomic_DNA"/>
</dbReference>
<dbReference type="PANTHER" id="PTHR42759">
    <property type="entry name" value="MOXR FAMILY PROTEIN"/>
    <property type="match status" value="1"/>
</dbReference>
<dbReference type="AlphaFoldDB" id="A0A1A9EXK4"/>
<keyword evidence="3" id="KW-0067">ATP-binding</keyword>
<dbReference type="CDD" id="cd00009">
    <property type="entry name" value="AAA"/>
    <property type="match status" value="1"/>
</dbReference>
<dbReference type="SUPFAM" id="SSF52540">
    <property type="entry name" value="P-loop containing nucleoside triphosphate hydrolases"/>
    <property type="match status" value="1"/>
</dbReference>
<keyword evidence="2" id="KW-0547">Nucleotide-binding</keyword>
<dbReference type="GO" id="GO:0005524">
    <property type="term" value="F:ATP binding"/>
    <property type="evidence" value="ECO:0007669"/>
    <property type="project" value="UniProtKB-KW"/>
</dbReference>
<proteinExistence type="inferred from homology"/>
<dbReference type="Proteomes" id="UP000078070">
    <property type="component" value="Chromosome"/>
</dbReference>
<evidence type="ECO:0000259" key="4">
    <source>
        <dbReference type="SMART" id="SM00382"/>
    </source>
</evidence>
<accession>A0A1A9EXK4</accession>